<evidence type="ECO:0000256" key="2">
    <source>
        <dbReference type="ARBA" id="ARBA00029447"/>
    </source>
</evidence>
<dbReference type="EMBL" id="CP073078">
    <property type="protein sequence ID" value="QUD87995.1"/>
    <property type="molecule type" value="Genomic_DNA"/>
</dbReference>
<keyword evidence="3" id="KW-0807">Transducer</keyword>
<keyword evidence="4" id="KW-0175">Coiled coil</keyword>
<feature type="region of interest" description="Disordered" evidence="5">
    <location>
        <begin position="663"/>
        <end position="715"/>
    </location>
</feature>
<feature type="domain" description="HAMP" evidence="7">
    <location>
        <begin position="282"/>
        <end position="335"/>
    </location>
</feature>
<feature type="compositionally biased region" description="Pro residues" evidence="5">
    <location>
        <begin position="673"/>
        <end position="689"/>
    </location>
</feature>
<keyword evidence="1" id="KW-0145">Chemotaxis</keyword>
<keyword evidence="9" id="KW-1185">Reference proteome</keyword>
<feature type="coiled-coil region" evidence="4">
    <location>
        <begin position="550"/>
        <end position="609"/>
    </location>
</feature>
<dbReference type="Proteomes" id="UP000676409">
    <property type="component" value="Chromosome"/>
</dbReference>
<evidence type="ECO:0000256" key="4">
    <source>
        <dbReference type="SAM" id="Coils"/>
    </source>
</evidence>
<dbReference type="Gene3D" id="1.10.287.950">
    <property type="entry name" value="Methyl-accepting chemotaxis protein"/>
    <property type="match status" value="1"/>
</dbReference>
<dbReference type="RefSeq" id="WP_211938046.1">
    <property type="nucleotide sequence ID" value="NZ_CP073078.1"/>
</dbReference>
<feature type="domain" description="Methyl-accepting transducer" evidence="6">
    <location>
        <begin position="420"/>
        <end position="649"/>
    </location>
</feature>
<dbReference type="KEGG" id="caul:KCG34_23665"/>
<evidence type="ECO:0000256" key="5">
    <source>
        <dbReference type="SAM" id="MobiDB-lite"/>
    </source>
</evidence>
<proteinExistence type="inferred from homology"/>
<feature type="compositionally biased region" description="Pro residues" evidence="5">
    <location>
        <begin position="704"/>
        <end position="715"/>
    </location>
</feature>
<dbReference type="PANTHER" id="PTHR43531:SF11">
    <property type="entry name" value="METHYL-ACCEPTING CHEMOTAXIS PROTEIN 3"/>
    <property type="match status" value="1"/>
</dbReference>
<dbReference type="Pfam" id="PF00015">
    <property type="entry name" value="MCPsignal"/>
    <property type="match status" value="1"/>
</dbReference>
<evidence type="ECO:0000256" key="1">
    <source>
        <dbReference type="ARBA" id="ARBA00022500"/>
    </source>
</evidence>
<accession>A0A975FYY4</accession>
<dbReference type="PANTHER" id="PTHR43531">
    <property type="entry name" value="PROTEIN ICFG"/>
    <property type="match status" value="1"/>
</dbReference>
<evidence type="ECO:0000313" key="9">
    <source>
        <dbReference type="Proteomes" id="UP000676409"/>
    </source>
</evidence>
<dbReference type="Gene3D" id="6.10.340.10">
    <property type="match status" value="1"/>
</dbReference>
<dbReference type="InterPro" id="IPR004089">
    <property type="entry name" value="MCPsignal_dom"/>
</dbReference>
<comment type="similarity">
    <text evidence="2">Belongs to the methyl-accepting chemotaxis (MCP) protein family.</text>
</comment>
<evidence type="ECO:0000259" key="7">
    <source>
        <dbReference type="PROSITE" id="PS50885"/>
    </source>
</evidence>
<dbReference type="SUPFAM" id="SSF58104">
    <property type="entry name" value="Methyl-accepting chemotaxis protein (MCP) signaling domain"/>
    <property type="match status" value="1"/>
</dbReference>
<evidence type="ECO:0000313" key="8">
    <source>
        <dbReference type="EMBL" id="QUD87995.1"/>
    </source>
</evidence>
<evidence type="ECO:0000256" key="3">
    <source>
        <dbReference type="PROSITE-ProRule" id="PRU00284"/>
    </source>
</evidence>
<dbReference type="PROSITE" id="PS50885">
    <property type="entry name" value="HAMP"/>
    <property type="match status" value="2"/>
</dbReference>
<evidence type="ECO:0000259" key="6">
    <source>
        <dbReference type="PROSITE" id="PS50111"/>
    </source>
</evidence>
<dbReference type="GO" id="GO:0007165">
    <property type="term" value="P:signal transduction"/>
    <property type="evidence" value="ECO:0007669"/>
    <property type="project" value="UniProtKB-KW"/>
</dbReference>
<dbReference type="GO" id="GO:0016020">
    <property type="term" value="C:membrane"/>
    <property type="evidence" value="ECO:0007669"/>
    <property type="project" value="InterPro"/>
</dbReference>
<feature type="domain" description="HAMP" evidence="7">
    <location>
        <begin position="363"/>
        <end position="415"/>
    </location>
</feature>
<dbReference type="InterPro" id="IPR051310">
    <property type="entry name" value="MCP_chemotaxis"/>
</dbReference>
<dbReference type="SMART" id="SM00283">
    <property type="entry name" value="MA"/>
    <property type="match status" value="1"/>
</dbReference>
<sequence length="715" mass="74797">MGDKLNARLSIRARLRLVALLFAAPVLIAGALAGLGLWRQLDQAERELRGAAYLAQIWPAMNATDRDLGPSEPAYDLEFGTSEAAAAMMRATATDTRFRAGAALVADVADGSRLTLDPDLASYHLMAVATQRLPTLLNAATELSEAAQIRTPDQPQRLAVALDHLQAAGDQAEAELDMAMNRDASGVAHSVLRPHAAGLAGAVRDLLTHGQAVALGGDPNAVTGARFALQRQLDSAWRATQGELSRQLEERVLRLQVMLAAEALALVALLALASLVGRSVARGLTRRADDFAEAAERLATDDIRFDTPHLSDRAESGRLARALSILKDRLIEREQGRTDSGELRQALEARLATAEAALAAGEAQRRRVVEALGAALNRLADGDLAVTLKSELDGGFEQLKEDFGALVAVLREVISGLAGGAELVRRNAIDAAQAGQEQARREAGRAASLDAAVGGLGAVSQSLGQSAAGTRQTIEAVGAARTEAEAGDAVLRQAVGAMGEIERSGRQVAEVVAMIDQIAFQTNLLALNAGVEAARAGEAGRGFAVVAQEVRALAQRASEANGQIKALMAESAVQAGRGAALVGQSGEVLKRVLERVADVEVLVEALNAAGQEQAEGVAGVGEALSRIEKSERQDAEASETSRRAIAALDEEAAELARQVSGFHLGAAFRQPERPPATPTPSSPPRPPAPVVRLHGVRGGLRSPSRPPKPAGPDER</sequence>
<dbReference type="InterPro" id="IPR003660">
    <property type="entry name" value="HAMP_dom"/>
</dbReference>
<dbReference type="AlphaFoldDB" id="A0A975FYY4"/>
<reference evidence="8" key="1">
    <citation type="submission" date="2021-04" db="EMBL/GenBank/DDBJ databases">
        <title>The complete genome sequence of Caulobacter sp. S6.</title>
        <authorList>
            <person name="Tang Y."/>
            <person name="Ouyang W."/>
            <person name="Liu Q."/>
            <person name="Huang B."/>
            <person name="Guo Z."/>
            <person name="Lei P."/>
        </authorList>
    </citation>
    <scope>NUCLEOTIDE SEQUENCE</scope>
    <source>
        <strain evidence="8">S6</strain>
    </source>
</reference>
<organism evidence="8 9">
    <name type="scientific">Phenylobacterium montanum</name>
    <dbReference type="NCBI Taxonomy" id="2823693"/>
    <lineage>
        <taxon>Bacteria</taxon>
        <taxon>Pseudomonadati</taxon>
        <taxon>Pseudomonadota</taxon>
        <taxon>Alphaproteobacteria</taxon>
        <taxon>Caulobacterales</taxon>
        <taxon>Caulobacteraceae</taxon>
        <taxon>Phenylobacterium</taxon>
    </lineage>
</organism>
<dbReference type="PROSITE" id="PS50111">
    <property type="entry name" value="CHEMOTAXIS_TRANSDUC_2"/>
    <property type="match status" value="1"/>
</dbReference>
<name>A0A975FYY4_9CAUL</name>
<protein>
    <submittedName>
        <fullName evidence="8">Methyl-accepting chemotaxis protein</fullName>
    </submittedName>
</protein>
<gene>
    <name evidence="8" type="ORF">KCG34_23665</name>
</gene>
<dbReference type="SMART" id="SM00304">
    <property type="entry name" value="HAMP"/>
    <property type="match status" value="2"/>
</dbReference>
<dbReference type="GO" id="GO:0006935">
    <property type="term" value="P:chemotaxis"/>
    <property type="evidence" value="ECO:0007669"/>
    <property type="project" value="UniProtKB-KW"/>
</dbReference>